<organism evidence="2 3">
    <name type="scientific">Nonomuraea africana</name>
    <dbReference type="NCBI Taxonomy" id="46171"/>
    <lineage>
        <taxon>Bacteria</taxon>
        <taxon>Bacillati</taxon>
        <taxon>Actinomycetota</taxon>
        <taxon>Actinomycetes</taxon>
        <taxon>Streptosporangiales</taxon>
        <taxon>Streptosporangiaceae</taxon>
        <taxon>Nonomuraea</taxon>
    </lineage>
</organism>
<dbReference type="Gene3D" id="3.40.50.300">
    <property type="entry name" value="P-loop containing nucleotide triphosphate hydrolases"/>
    <property type="match status" value="1"/>
</dbReference>
<name>A0ABR9KFD0_9ACTN</name>
<proteinExistence type="predicted"/>
<evidence type="ECO:0000259" key="1">
    <source>
        <dbReference type="Pfam" id="PF20030"/>
    </source>
</evidence>
<gene>
    <name evidence="2" type="ORF">H4W81_003512</name>
</gene>
<keyword evidence="2" id="KW-0378">Hydrolase</keyword>
<dbReference type="SUPFAM" id="SSF52540">
    <property type="entry name" value="P-loop containing nucleoside triphosphate hydrolases"/>
    <property type="match status" value="1"/>
</dbReference>
<dbReference type="EC" id="3.6.3.-" evidence="2"/>
<protein>
    <submittedName>
        <fullName evidence="2">MoxR-like ATPase</fullName>
        <ecNumber evidence="2">3.6.3.-</ecNumber>
    </submittedName>
</protein>
<dbReference type="Pfam" id="PF20030">
    <property type="entry name" value="bpMoxR"/>
    <property type="match status" value="1"/>
</dbReference>
<reference evidence="2 3" key="1">
    <citation type="submission" date="2020-10" db="EMBL/GenBank/DDBJ databases">
        <title>Sequencing the genomes of 1000 actinobacteria strains.</title>
        <authorList>
            <person name="Klenk H.-P."/>
        </authorList>
    </citation>
    <scope>NUCLEOTIDE SEQUENCE [LARGE SCALE GENOMIC DNA]</scope>
    <source>
        <strain evidence="2 3">DSM 43748</strain>
    </source>
</reference>
<dbReference type="PANTHER" id="PTHR32204">
    <property type="entry name" value="ATPASE RAVA"/>
    <property type="match status" value="1"/>
</dbReference>
<keyword evidence="3" id="KW-1185">Reference proteome</keyword>
<dbReference type="Proteomes" id="UP000661607">
    <property type="component" value="Unassembled WGS sequence"/>
</dbReference>
<accession>A0ABR9KFD0</accession>
<sequence>MALDHGHVTTIQQLGTIVRELDGRYVGRRDAARLLVVAAVCREHMLLLGPPGTAKTDLVGHFAGLIQARSFTYLLTRFTEPSELFGPLDFERFQKGVYRVKTDDMLPDAEIAFLDEVFQGSSAILNTLLSVVNERYFFNGASRERVPLVSLFGASSELPEDPALRAFGDRFLLRMEVEQVARTMMPELLKRGWQQERERVARDGAGAPAIPPIRLGDLLALSGKLAEVDLGPVRDAYAEVITDVLAQGVTLSDRRIVRGQKLVAAAALLRRSLVARASDLWPVAHIWTEPGDAGALREAVRERVVADGGDSTSAGRSVAELEALARHHASAVLGKAGRPTQAGVIVAMRGINEIHRQLRADHPGEAAAQQRVHALLAEVAALLDDPQGDGHV</sequence>
<dbReference type="PANTHER" id="PTHR32204:SF0">
    <property type="entry name" value="ATPASE RAVA"/>
    <property type="match status" value="1"/>
</dbReference>
<feature type="domain" description="MoxR" evidence="1">
    <location>
        <begin position="13"/>
        <end position="201"/>
    </location>
</feature>
<dbReference type="GO" id="GO:0016787">
    <property type="term" value="F:hydrolase activity"/>
    <property type="evidence" value="ECO:0007669"/>
    <property type="project" value="UniProtKB-KW"/>
</dbReference>
<dbReference type="RefSeq" id="WP_192775767.1">
    <property type="nucleotide sequence ID" value="NZ_BAAASY010000007.1"/>
</dbReference>
<evidence type="ECO:0000313" key="2">
    <source>
        <dbReference type="EMBL" id="MBE1560733.1"/>
    </source>
</evidence>
<evidence type="ECO:0000313" key="3">
    <source>
        <dbReference type="Proteomes" id="UP000661607"/>
    </source>
</evidence>
<comment type="caution">
    <text evidence="2">The sequence shown here is derived from an EMBL/GenBank/DDBJ whole genome shotgun (WGS) entry which is preliminary data.</text>
</comment>
<dbReference type="EMBL" id="JADBEF010000001">
    <property type="protein sequence ID" value="MBE1560733.1"/>
    <property type="molecule type" value="Genomic_DNA"/>
</dbReference>
<dbReference type="InterPro" id="IPR050513">
    <property type="entry name" value="RavA_ATPases"/>
</dbReference>
<dbReference type="InterPro" id="IPR045427">
    <property type="entry name" value="MoxR"/>
</dbReference>
<dbReference type="InterPro" id="IPR027417">
    <property type="entry name" value="P-loop_NTPase"/>
</dbReference>